<evidence type="ECO:0000259" key="2">
    <source>
        <dbReference type="Pfam" id="PF18288"/>
    </source>
</evidence>
<feature type="domain" description="Fumarylacetoacetase N-terminal" evidence="2">
    <location>
        <begin position="1"/>
        <end position="78"/>
    </location>
</feature>
<dbReference type="InterPro" id="IPR041072">
    <property type="entry name" value="FAA_hydro_N"/>
</dbReference>
<evidence type="ECO:0000313" key="4">
    <source>
        <dbReference type="Proteomes" id="UP001317822"/>
    </source>
</evidence>
<dbReference type="PANTHER" id="PTHR43211:SF1">
    <property type="entry name" value="BLL6422 PROTEIN"/>
    <property type="match status" value="1"/>
</dbReference>
<keyword evidence="4" id="KW-1185">Reference proteome</keyword>
<protein>
    <submittedName>
        <fullName evidence="3">Fumarylacetoacetate hydrolase family protein</fullName>
    </submittedName>
</protein>
<dbReference type="SUPFAM" id="SSF56529">
    <property type="entry name" value="FAH"/>
    <property type="match status" value="1"/>
</dbReference>
<sequence length="329" mass="35267">MKLGSLKEGGRDGTLIVVSRDLSRGVRATGIADTLQRALEDWSNTAPRLNALYDALNEGSADGAFDLDMVALAAPLPRAYEFVDGSAYLPHVERVRRARGAEVPESFYTDPLMYQAVSAGFYGPRDPVRVPSEEYGIDLEAEVVVVTDDVPMAATPEQAASHIQLVGLVNDVSLRNLIPNELAKGFGFLQSKPRSALSPVFVTPDELGDAWKGSKVHLPLTTHINGEWFGAPEAGVDMQFDFAQLVAHAAKTRPLSAGTIVGSGTVANEDTSLGASCFAEKRTVETLETGKPITPFMSFGDTVRIEMLSRDGESVFGAIEQRIEKGGNA</sequence>
<dbReference type="GO" id="GO:0016787">
    <property type="term" value="F:hydrolase activity"/>
    <property type="evidence" value="ECO:0007669"/>
    <property type="project" value="UniProtKB-KW"/>
</dbReference>
<dbReference type="Pfam" id="PF18288">
    <property type="entry name" value="FAA_hydro_N_2"/>
    <property type="match status" value="1"/>
</dbReference>
<dbReference type="InterPro" id="IPR036663">
    <property type="entry name" value="Fumarylacetoacetase_C_sf"/>
</dbReference>
<name>A0ABM8DA55_9GAMM</name>
<organism evidence="3 4">
    <name type="scientific">Lysobacter auxotrophicus</name>
    <dbReference type="NCBI Taxonomy" id="2992573"/>
    <lineage>
        <taxon>Bacteria</taxon>
        <taxon>Pseudomonadati</taxon>
        <taxon>Pseudomonadota</taxon>
        <taxon>Gammaproteobacteria</taxon>
        <taxon>Lysobacterales</taxon>
        <taxon>Lysobacteraceae</taxon>
        <taxon>Lysobacter</taxon>
    </lineage>
</organism>
<feature type="domain" description="Fumarylacetoacetase-like C-terminal" evidence="1">
    <location>
        <begin position="83"/>
        <end position="323"/>
    </location>
</feature>
<dbReference type="RefSeq" id="WP_281780960.1">
    <property type="nucleotide sequence ID" value="NZ_AP027041.1"/>
</dbReference>
<evidence type="ECO:0000259" key="1">
    <source>
        <dbReference type="Pfam" id="PF01557"/>
    </source>
</evidence>
<proteinExistence type="predicted"/>
<dbReference type="EMBL" id="AP027041">
    <property type="protein sequence ID" value="BDU15456.1"/>
    <property type="molecule type" value="Genomic_DNA"/>
</dbReference>
<dbReference type="InterPro" id="IPR011234">
    <property type="entry name" value="Fumarylacetoacetase-like_C"/>
</dbReference>
<accession>A0ABM8DA55</accession>
<evidence type="ECO:0000313" key="3">
    <source>
        <dbReference type="EMBL" id="BDU15456.1"/>
    </source>
</evidence>
<dbReference type="Gene3D" id="3.90.850.10">
    <property type="entry name" value="Fumarylacetoacetase-like, C-terminal domain"/>
    <property type="match status" value="1"/>
</dbReference>
<dbReference type="Pfam" id="PF01557">
    <property type="entry name" value="FAA_hydrolase"/>
    <property type="match status" value="1"/>
</dbReference>
<gene>
    <name evidence="3" type="ORF">LA521A_06570</name>
</gene>
<keyword evidence="3" id="KW-0378">Hydrolase</keyword>
<dbReference type="PANTHER" id="PTHR43211">
    <property type="entry name" value="FUMARYLACETOACETATE HYDROLASE"/>
    <property type="match status" value="1"/>
</dbReference>
<dbReference type="Proteomes" id="UP001317822">
    <property type="component" value="Chromosome"/>
</dbReference>
<reference evidence="3 4" key="1">
    <citation type="journal article" date="2023" name="Int. J. Syst. Evol. Microbiol.">
        <title>Physiological and genomic analyses of cobalamin (vitamin B12)-auxotrophy of Lysobacter auxotrophicus sp. nov., a methionine-auxotrophic chitinolytic bacterium isolated from chitin-treated soil.</title>
        <authorList>
            <person name="Saito A."/>
            <person name="Dohra H."/>
            <person name="Hamada M."/>
            <person name="Moriuchi R."/>
            <person name="Kotsuchibashi Y."/>
            <person name="Mori K."/>
        </authorList>
    </citation>
    <scope>NUCLEOTIDE SEQUENCE [LARGE SCALE GENOMIC DNA]</scope>
    <source>
        <strain evidence="3 4">5-21a</strain>
    </source>
</reference>